<feature type="compositionally biased region" description="Polar residues" evidence="9">
    <location>
        <begin position="241"/>
        <end position="253"/>
    </location>
</feature>
<name>A0AAD9KC82_9ANNE</name>
<evidence type="ECO:0000256" key="6">
    <source>
        <dbReference type="ARBA" id="ARBA00022786"/>
    </source>
</evidence>
<dbReference type="CDD" id="cd16474">
    <property type="entry name" value="RING-H2_RNF111-like"/>
    <property type="match status" value="1"/>
</dbReference>
<keyword evidence="3" id="KW-0808">Transferase</keyword>
<dbReference type="PANTHER" id="PTHR22937:SF65">
    <property type="entry name" value="E3 UBIQUITIN-PROTEIN LIGASE ARK2C"/>
    <property type="match status" value="1"/>
</dbReference>
<evidence type="ECO:0000256" key="9">
    <source>
        <dbReference type="SAM" id="MobiDB-lite"/>
    </source>
</evidence>
<evidence type="ECO:0000256" key="4">
    <source>
        <dbReference type="ARBA" id="ARBA00022723"/>
    </source>
</evidence>
<feature type="region of interest" description="Disordered" evidence="9">
    <location>
        <begin position="774"/>
        <end position="830"/>
    </location>
</feature>
<keyword evidence="4" id="KW-0479">Metal-binding</keyword>
<evidence type="ECO:0000259" key="10">
    <source>
        <dbReference type="PROSITE" id="PS50089"/>
    </source>
</evidence>
<keyword evidence="5 8" id="KW-0863">Zinc-finger</keyword>
<comment type="caution">
    <text evidence="11">The sequence shown here is derived from an EMBL/GenBank/DDBJ whole genome shotgun (WGS) entry which is preliminary data.</text>
</comment>
<dbReference type="GO" id="GO:0008270">
    <property type="term" value="F:zinc ion binding"/>
    <property type="evidence" value="ECO:0007669"/>
    <property type="project" value="UniProtKB-KW"/>
</dbReference>
<evidence type="ECO:0000256" key="2">
    <source>
        <dbReference type="ARBA" id="ARBA00012483"/>
    </source>
</evidence>
<evidence type="ECO:0000256" key="5">
    <source>
        <dbReference type="ARBA" id="ARBA00022771"/>
    </source>
</evidence>
<keyword evidence="7" id="KW-0862">Zinc</keyword>
<organism evidence="11 12">
    <name type="scientific">Paralvinella palmiformis</name>
    <dbReference type="NCBI Taxonomy" id="53620"/>
    <lineage>
        <taxon>Eukaryota</taxon>
        <taxon>Metazoa</taxon>
        <taxon>Spiralia</taxon>
        <taxon>Lophotrochozoa</taxon>
        <taxon>Annelida</taxon>
        <taxon>Polychaeta</taxon>
        <taxon>Sedentaria</taxon>
        <taxon>Canalipalpata</taxon>
        <taxon>Terebellida</taxon>
        <taxon>Terebelliformia</taxon>
        <taxon>Alvinellidae</taxon>
        <taxon>Paralvinella</taxon>
    </lineage>
</organism>
<accession>A0AAD9KC82</accession>
<evidence type="ECO:0000313" key="11">
    <source>
        <dbReference type="EMBL" id="KAK2168978.1"/>
    </source>
</evidence>
<dbReference type="InterPro" id="IPR001841">
    <property type="entry name" value="Znf_RING"/>
</dbReference>
<proteinExistence type="predicted"/>
<reference evidence="11" key="1">
    <citation type="journal article" date="2023" name="Mol. Biol. Evol.">
        <title>Third-Generation Sequencing Reveals the Adaptive Role of the Epigenome in Three Deep-Sea Polychaetes.</title>
        <authorList>
            <person name="Perez M."/>
            <person name="Aroh O."/>
            <person name="Sun Y."/>
            <person name="Lan Y."/>
            <person name="Juniper S.K."/>
            <person name="Young C.R."/>
            <person name="Angers B."/>
            <person name="Qian P.Y."/>
        </authorList>
    </citation>
    <scope>NUCLEOTIDE SEQUENCE</scope>
    <source>
        <strain evidence="11">P08H-3</strain>
    </source>
</reference>
<keyword evidence="12" id="KW-1185">Reference proteome</keyword>
<dbReference type="EC" id="2.3.2.27" evidence="2"/>
<gene>
    <name evidence="11" type="ORF">LSH36_13g26032</name>
</gene>
<sequence>MEIQDGLLTNKSSSAGILLGTFPSSSIHLKALPSLPWCICSTGTGTSALQIASSCTVYVCDISHTYVVNSDMSSVDLVEEDNRWADIHNKDEEQEIVVDSPAASCPSKVFSQPPTAAYRGHGVQNPAAGGTEDDRDGEIWYSTDEDVDVVSVDTASSAVHRQPEYVTSDFQSAITPDMMFTPLAANPQEQEFITPPPNSPSHFGVEAWSHSSAHSHDYQPPEGAVIPRSSSSHGLHALEASRQTSFPNSQQVTGHILRKKRNSSHLSLDDNLMKKAPDMNGDGLGRCHQEPCSCSSGCGLTNRRRYDLTATPEGDEAGPSQSGSWPLLMHTEHNSDEDDGYLDVVSSVSPTDAENQGNFYMDFLPPLTPTDHQNIPDGSHSMPTPPTVSVEIPGCESPILSNIPQEASFSQPGLVEPEDLSSREPLREEQEIIQESYLIDDNQGNNMEEVPLSRDHDSSPFQPMVSDSDSDIEVVKVVPSRNRHDRAKVATVVVDLTETDTEESVPPISSEEPCPASLQELSSVSNLVERDDRRQRDPDVSVDVIGDNHADASDIGGPITEPSLPIQQPLPAPPLVPPPLPPPLPPPPPPYPGVSSRLDTGWSVPNISTISPPSPAHARSCRFQRSLSQMPSPDLNVVRQHARNIAQLQNTSASQPGPNSFRCSLHSSQQNWQGEVPGQQAPPLPPFHRRPTSHHHHHHHQQQHDGPRLAQQRCYLHHPSSIGHSYANTHNPAGTLLAVASNGQIVDRTVSPMSHQHNNLPHRAANIAHYHGTNFHHHHHNYNNQNNGGISPPQAHSHHTQGIPQSAEAAGPVPGPSANTTPAHYHPHMPANNSSSPLIFDSLSSLLFGRIPTDNPSMLSHVMQQQMLSGTVPDSLRLPRHPRYPPPMPHPCRPSSTSFAAVPVQPPPGILSGTTTAYGEIPGSPIPAPPVPPSPAHPHGRSVPPPPPPPPPPPNIAPPPPPPLRHMPPMAPPPAHTNNPPQILPPYPNPHVAHYHPAEPPRLHHFSVAPGINISIGPGMPFFTDLQRTMQLRAGHFMFHRHLPSYEDLINLEDRLGNVVRGANQSVIERNTYPHKYHVVKKTSTEDEASKEDTSDDNYQEKCTICLSEFEEEEDVRRLPCMHLFHVGCVDQWLNQNKRCPICRVDIETATKSDIATE</sequence>
<feature type="region of interest" description="Disordered" evidence="9">
    <location>
        <begin position="212"/>
        <end position="274"/>
    </location>
</feature>
<dbReference type="GO" id="GO:0005634">
    <property type="term" value="C:nucleus"/>
    <property type="evidence" value="ECO:0007669"/>
    <property type="project" value="TreeGrafter"/>
</dbReference>
<dbReference type="SMART" id="SM00184">
    <property type="entry name" value="RING"/>
    <property type="match status" value="1"/>
</dbReference>
<dbReference type="InterPro" id="IPR045191">
    <property type="entry name" value="MBR1/2-like"/>
</dbReference>
<protein>
    <recommendedName>
        <fullName evidence="2">RING-type E3 ubiquitin transferase</fullName>
        <ecNumber evidence="2">2.3.2.27</ecNumber>
    </recommendedName>
</protein>
<dbReference type="InterPro" id="IPR013083">
    <property type="entry name" value="Znf_RING/FYVE/PHD"/>
</dbReference>
<dbReference type="PANTHER" id="PTHR22937">
    <property type="entry name" value="E3 UBIQUITIN-PROTEIN LIGASE RNF165"/>
    <property type="match status" value="1"/>
</dbReference>
<feature type="compositionally biased region" description="Pro residues" evidence="9">
    <location>
        <begin position="568"/>
        <end position="592"/>
    </location>
</feature>
<dbReference type="GO" id="GO:0061630">
    <property type="term" value="F:ubiquitin protein ligase activity"/>
    <property type="evidence" value="ECO:0007669"/>
    <property type="project" value="UniProtKB-EC"/>
</dbReference>
<feature type="region of interest" description="Disordered" evidence="9">
    <location>
        <begin position="524"/>
        <end position="596"/>
    </location>
</feature>
<dbReference type="SUPFAM" id="SSF57850">
    <property type="entry name" value="RING/U-box"/>
    <property type="match status" value="1"/>
</dbReference>
<feature type="region of interest" description="Disordered" evidence="9">
    <location>
        <begin position="113"/>
        <end position="138"/>
    </location>
</feature>
<feature type="compositionally biased region" description="Polar residues" evidence="9">
    <location>
        <begin position="650"/>
        <end position="673"/>
    </location>
</feature>
<dbReference type="Pfam" id="PF13639">
    <property type="entry name" value="zf-RING_2"/>
    <property type="match status" value="1"/>
</dbReference>
<comment type="catalytic activity">
    <reaction evidence="1">
        <text>S-ubiquitinyl-[E2 ubiquitin-conjugating enzyme]-L-cysteine + [acceptor protein]-L-lysine = [E2 ubiquitin-conjugating enzyme]-L-cysteine + N(6)-ubiquitinyl-[acceptor protein]-L-lysine.</text>
        <dbReference type="EC" id="2.3.2.27"/>
    </reaction>
</comment>
<feature type="compositionally biased region" description="Basic and acidic residues" evidence="9">
    <location>
        <begin position="528"/>
        <end position="539"/>
    </location>
</feature>
<dbReference type="Proteomes" id="UP001208570">
    <property type="component" value="Unassembled WGS sequence"/>
</dbReference>
<evidence type="ECO:0000256" key="7">
    <source>
        <dbReference type="ARBA" id="ARBA00022833"/>
    </source>
</evidence>
<feature type="domain" description="RING-type" evidence="10">
    <location>
        <begin position="1103"/>
        <end position="1144"/>
    </location>
</feature>
<dbReference type="AlphaFoldDB" id="A0AAD9KC82"/>
<evidence type="ECO:0000313" key="12">
    <source>
        <dbReference type="Proteomes" id="UP001208570"/>
    </source>
</evidence>
<keyword evidence="6" id="KW-0833">Ubl conjugation pathway</keyword>
<evidence type="ECO:0000256" key="8">
    <source>
        <dbReference type="PROSITE-ProRule" id="PRU00175"/>
    </source>
</evidence>
<feature type="compositionally biased region" description="Pro residues" evidence="9">
    <location>
        <begin position="924"/>
        <end position="936"/>
    </location>
</feature>
<feature type="region of interest" description="Disordered" evidence="9">
    <location>
        <begin position="879"/>
        <end position="998"/>
    </location>
</feature>
<dbReference type="Gene3D" id="3.30.40.10">
    <property type="entry name" value="Zinc/RING finger domain, C3HC4 (zinc finger)"/>
    <property type="match status" value="1"/>
</dbReference>
<feature type="compositionally biased region" description="Basic residues" evidence="9">
    <location>
        <begin position="687"/>
        <end position="701"/>
    </location>
</feature>
<evidence type="ECO:0000256" key="1">
    <source>
        <dbReference type="ARBA" id="ARBA00000900"/>
    </source>
</evidence>
<feature type="compositionally biased region" description="Low complexity" evidence="9">
    <location>
        <begin position="504"/>
        <end position="515"/>
    </location>
</feature>
<feature type="region of interest" description="Disordered" evidence="9">
    <location>
        <begin position="498"/>
        <end position="517"/>
    </location>
</feature>
<feature type="compositionally biased region" description="Pro residues" evidence="9">
    <location>
        <begin position="943"/>
        <end position="975"/>
    </location>
</feature>
<dbReference type="PROSITE" id="PS50089">
    <property type="entry name" value="ZF_RING_2"/>
    <property type="match status" value="1"/>
</dbReference>
<feature type="region of interest" description="Disordered" evidence="9">
    <location>
        <begin position="650"/>
        <end position="708"/>
    </location>
</feature>
<dbReference type="EMBL" id="JAODUP010000013">
    <property type="protein sequence ID" value="KAK2168978.1"/>
    <property type="molecule type" value="Genomic_DNA"/>
</dbReference>
<evidence type="ECO:0000256" key="3">
    <source>
        <dbReference type="ARBA" id="ARBA00022679"/>
    </source>
</evidence>